<evidence type="ECO:0000313" key="1">
    <source>
        <dbReference type="EMBL" id="PVY38404.1"/>
    </source>
</evidence>
<organism evidence="1 2">
    <name type="scientific">Pontibacter virosus</name>
    <dbReference type="NCBI Taxonomy" id="1765052"/>
    <lineage>
        <taxon>Bacteria</taxon>
        <taxon>Pseudomonadati</taxon>
        <taxon>Bacteroidota</taxon>
        <taxon>Cytophagia</taxon>
        <taxon>Cytophagales</taxon>
        <taxon>Hymenobacteraceae</taxon>
        <taxon>Pontibacter</taxon>
    </lineage>
</organism>
<accession>A0A2U1APR3</accession>
<keyword evidence="2" id="KW-1185">Reference proteome</keyword>
<dbReference type="OrthoDB" id="853380at2"/>
<reference evidence="1 2" key="1">
    <citation type="submission" date="2018-04" db="EMBL/GenBank/DDBJ databases">
        <title>Genomic Encyclopedia of Type Strains, Phase IV (KMG-IV): sequencing the most valuable type-strain genomes for metagenomic binning, comparative biology and taxonomic classification.</title>
        <authorList>
            <person name="Goeker M."/>
        </authorList>
    </citation>
    <scope>NUCLEOTIDE SEQUENCE [LARGE SCALE GENOMIC DNA]</scope>
    <source>
        <strain evidence="1 2">DSM 100231</strain>
    </source>
</reference>
<comment type="caution">
    <text evidence="1">The sequence shown here is derived from an EMBL/GenBank/DDBJ whole genome shotgun (WGS) entry which is preliminary data.</text>
</comment>
<dbReference type="EMBL" id="QEKI01000017">
    <property type="protein sequence ID" value="PVY38404.1"/>
    <property type="molecule type" value="Genomic_DNA"/>
</dbReference>
<evidence type="ECO:0008006" key="3">
    <source>
        <dbReference type="Google" id="ProtNLM"/>
    </source>
</evidence>
<dbReference type="RefSeq" id="WP_018480089.1">
    <property type="nucleotide sequence ID" value="NZ_QEKI01000017.1"/>
</dbReference>
<sequence length="97" mass="10898">MQIEDKSPKFELGKRMLENEQLTSLSELFDIVPYTPVAKALGVNNQRLRNKIDDPRSFRVSEVLDLAVLLDVDAIKLFALLQETINKSAPAEGISKL</sequence>
<protein>
    <recommendedName>
        <fullName evidence="3">Cro/C1-type helix-turn-helix DNA-binding protein</fullName>
    </recommendedName>
</protein>
<dbReference type="AlphaFoldDB" id="A0A2U1APR3"/>
<dbReference type="Proteomes" id="UP000245466">
    <property type="component" value="Unassembled WGS sequence"/>
</dbReference>
<gene>
    <name evidence="1" type="ORF">C8E01_117104</name>
</gene>
<proteinExistence type="predicted"/>
<evidence type="ECO:0000313" key="2">
    <source>
        <dbReference type="Proteomes" id="UP000245466"/>
    </source>
</evidence>
<name>A0A2U1APR3_9BACT</name>